<reference evidence="20" key="1">
    <citation type="submission" date="2022-03" db="EMBL/GenBank/DDBJ databases">
        <authorList>
            <person name="Martin C."/>
        </authorList>
    </citation>
    <scope>NUCLEOTIDE SEQUENCE</scope>
</reference>
<dbReference type="GO" id="GO:0051880">
    <property type="term" value="F:G-quadruplex DNA binding"/>
    <property type="evidence" value="ECO:0007669"/>
    <property type="project" value="TreeGrafter"/>
</dbReference>
<evidence type="ECO:0000256" key="4">
    <source>
        <dbReference type="ARBA" id="ARBA00009439"/>
    </source>
</evidence>
<dbReference type="PANTHER" id="PTHR18867">
    <property type="entry name" value="RAD50"/>
    <property type="match status" value="1"/>
</dbReference>
<evidence type="ECO:0000313" key="20">
    <source>
        <dbReference type="EMBL" id="CAH1777281.1"/>
    </source>
</evidence>
<evidence type="ECO:0000256" key="13">
    <source>
        <dbReference type="ARBA" id="ARBA00023054"/>
    </source>
</evidence>
<evidence type="ECO:0000256" key="19">
    <source>
        <dbReference type="SAM" id="MobiDB-lite"/>
    </source>
</evidence>
<dbReference type="FunFam" id="3.40.50.300:FF:001195">
    <property type="entry name" value="DNA repair protein rad50"/>
    <property type="match status" value="1"/>
</dbReference>
<proteinExistence type="inferred from homology"/>
<dbReference type="GO" id="GO:0070192">
    <property type="term" value="P:chromosome organization involved in meiotic cell cycle"/>
    <property type="evidence" value="ECO:0007669"/>
    <property type="project" value="TreeGrafter"/>
</dbReference>
<evidence type="ECO:0000256" key="18">
    <source>
        <dbReference type="SAM" id="Coils"/>
    </source>
</evidence>
<evidence type="ECO:0000256" key="8">
    <source>
        <dbReference type="ARBA" id="ARBA00022763"/>
    </source>
</evidence>
<dbReference type="PANTHER" id="PTHR18867:SF12">
    <property type="entry name" value="DNA REPAIR PROTEIN RAD50"/>
    <property type="match status" value="1"/>
</dbReference>
<dbReference type="PROSITE" id="PS51131">
    <property type="entry name" value="ZN_HOOK"/>
    <property type="match status" value="1"/>
</dbReference>
<dbReference type="EMBL" id="CAIIXF020000002">
    <property type="protein sequence ID" value="CAH1777281.1"/>
    <property type="molecule type" value="Genomic_DNA"/>
</dbReference>
<evidence type="ECO:0000256" key="16">
    <source>
        <dbReference type="ARBA" id="ARBA00023254"/>
    </source>
</evidence>
<evidence type="ECO:0000256" key="12">
    <source>
        <dbReference type="ARBA" id="ARBA00022842"/>
    </source>
</evidence>
<sequence length="1323" mass="154046">MSSLKKMSVMGIRSFGADDTQKQIIEFFYPLTLILGPNGTGKTTVIEALKYITTGEFPPGSKTNGAFVHDPKIAGESMVRAQIRLAFQDVMGQAVVCQRSIEATQKAKSVSTKTLDGTITRKGADGEKNSISSRCTEINSEMITLLGVSKSVLENVIFCHQEESNWPLSEGKALKQKFDDIFASSRYVKALESLMKTKKELAVNVKEYKIEIQFLKANKDMAEKINDELKELETKQKRAEDSIKGIDEKLAPINERLEQYHKQFREIYAVQTEITKKESTKKEMLKNVQSLRDNLVEEFPGSTEELKRRLQDFEKQGAKKEKELTQCQQEEEQLTIKLEKNNKRKQKYLIDQGRLKQEEETYRQNIRSRDARVTAFAQEYNLQGYDDSAEYTQAQIKQYSEDLRSLLRDIQKNEAEVKAKYESKEDDVQKELDKTKHQRATLEGSIKIKKDMLEKNVREIKQVNRKLQEVDESADRLDDITRELQQTEREIAQAERAVDLVSLKQEISNLTKQKKELDEQFNNLSAEMSRMHMESKARTEVEMLKKEKKTEEDSIKRLKAKHDDSFKHLLTGTPNLQTIKRTLEQKINQNGRDVRDTRAKLEKANKQLNIKETQRKYTKDELNKKKVELNGHQEKMYEVGGSGKFEECLQNIEARIDKAQDERAQLVGASAWFKRYISKMNIDQLDEIACPVCKRGFEEMCDVRDVIAELQQKLDRIPLELKSKEEELMGLQQRKDKMVELRPLRNTMKKLEETEIPNLETRVANIEEDIKKVNEEIAEYDETQDSYQLDKTMLESMHPDIIILDKSFYKVQDLERKINQASAKLSGGDSSRTMEQVNEEKDQVQENKETVELSLERKRKKERETTERITNLRTAQNKLGQEKLQIDSELQQRNNLVESKVEMEKANVTYKQEIRDAQTAIEPINEEIDRLHQMKEEIKHEKDSFTELEKEKFNKAKEKGQQIGALSKNIQRYMEEGKAEQLEEITDKITELSENIENFKQGLDELKEVIDKLRKDLASQQVSEREIKDNLEMRMKQEDIKKVEAAIKDLKDKIGDFDPDNLEKNKADLEQQADEFFQQRQRHKERQVGFEEMVKSKKKDLKSDVYNDIETRYRDKNIDVRTTELAMDDVFRYYRALDAAINNYHRTKMAEINKIIRELWRNTYRGNDIDTIEIRSEDDGAGGLTATKTRRTYNYRVVMLKGTTTLDMRGRCSAGQKVLSSLIIRLALAETFCLKCGILTLDEPTTNLDRENIESLAYALVEIIKARSKQKNFQLIIITHDEDFVELLGKSEYVDYFYKMKKDNDGLSRCVKSRVQDIGQHLH</sequence>
<feature type="compositionally biased region" description="Basic and acidic residues" evidence="19">
    <location>
        <begin position="838"/>
        <end position="866"/>
    </location>
</feature>
<dbReference type="Gene3D" id="3.40.50.300">
    <property type="entry name" value="P-loop containing nucleotide triphosphate hydrolases"/>
    <property type="match status" value="2"/>
</dbReference>
<dbReference type="GO" id="GO:0007004">
    <property type="term" value="P:telomere maintenance via telomerase"/>
    <property type="evidence" value="ECO:0007669"/>
    <property type="project" value="TreeGrafter"/>
</dbReference>
<evidence type="ECO:0000256" key="17">
    <source>
        <dbReference type="ARBA" id="ARBA00049360"/>
    </source>
</evidence>
<dbReference type="OrthoDB" id="18797at2759"/>
<keyword evidence="14" id="KW-0234">DNA repair</keyword>
<dbReference type="GO" id="GO:0046872">
    <property type="term" value="F:metal ion binding"/>
    <property type="evidence" value="ECO:0007669"/>
    <property type="project" value="UniProtKB-UniRule"/>
</dbReference>
<feature type="coiled-coil region" evidence="18">
    <location>
        <begin position="396"/>
        <end position="561"/>
    </location>
</feature>
<protein>
    <submittedName>
        <fullName evidence="20">Uncharacterized protein</fullName>
    </submittedName>
</protein>
<keyword evidence="10" id="KW-0862">Zinc</keyword>
<dbReference type="GO" id="GO:0016887">
    <property type="term" value="F:ATP hydrolysis activity"/>
    <property type="evidence" value="ECO:0007669"/>
    <property type="project" value="InterPro"/>
</dbReference>
<feature type="region of interest" description="Disordered" evidence="19">
    <location>
        <begin position="823"/>
        <end position="866"/>
    </location>
</feature>
<keyword evidence="13 18" id="KW-0175">Coiled coil</keyword>
<keyword evidence="16" id="KW-0469">Meiosis</keyword>
<dbReference type="NCBIfam" id="TIGR00606">
    <property type="entry name" value="rad50"/>
    <property type="match status" value="1"/>
</dbReference>
<dbReference type="GO" id="GO:0005524">
    <property type="term" value="F:ATP binding"/>
    <property type="evidence" value="ECO:0007669"/>
    <property type="project" value="UniProtKB-KW"/>
</dbReference>
<keyword evidence="6" id="KW-0479">Metal-binding</keyword>
<dbReference type="GO" id="GO:0000794">
    <property type="term" value="C:condensed nuclear chromosome"/>
    <property type="evidence" value="ECO:0007669"/>
    <property type="project" value="TreeGrafter"/>
</dbReference>
<keyword evidence="5" id="KW-0158">Chromosome</keyword>
<dbReference type="Pfam" id="PF13558">
    <property type="entry name" value="SbcC_Walker_B"/>
    <property type="match status" value="1"/>
</dbReference>
<accession>A0A8J1TI05</accession>
<keyword evidence="9" id="KW-0378">Hydrolase</keyword>
<feature type="coiled-coil region" evidence="18">
    <location>
        <begin position="274"/>
        <end position="344"/>
    </location>
</feature>
<evidence type="ECO:0000256" key="10">
    <source>
        <dbReference type="ARBA" id="ARBA00022833"/>
    </source>
</evidence>
<dbReference type="GO" id="GO:0000722">
    <property type="term" value="P:telomere maintenance via recombination"/>
    <property type="evidence" value="ECO:0007669"/>
    <property type="project" value="TreeGrafter"/>
</dbReference>
<comment type="caution">
    <text evidence="20">The sequence shown here is derived from an EMBL/GenBank/DDBJ whole genome shotgun (WGS) entry which is preliminary data.</text>
</comment>
<dbReference type="SUPFAM" id="SSF52540">
    <property type="entry name" value="P-loop containing nucleoside triphosphate hydrolases"/>
    <property type="match status" value="2"/>
</dbReference>
<evidence type="ECO:0000256" key="3">
    <source>
        <dbReference type="ARBA" id="ARBA00004286"/>
    </source>
</evidence>
<dbReference type="FunFam" id="3.40.50.300:FF:000947">
    <property type="entry name" value="DNA repair protein RAD50"/>
    <property type="match status" value="1"/>
</dbReference>
<dbReference type="InterPro" id="IPR027417">
    <property type="entry name" value="P-loop_NTPase"/>
</dbReference>
<evidence type="ECO:0000256" key="14">
    <source>
        <dbReference type="ARBA" id="ARBA00023204"/>
    </source>
</evidence>
<feature type="coiled-coil region" evidence="18">
    <location>
        <begin position="975"/>
        <end position="1086"/>
    </location>
</feature>
<feature type="compositionally biased region" description="Polar residues" evidence="19">
    <location>
        <begin position="823"/>
        <end position="836"/>
    </location>
</feature>
<comment type="subcellular location">
    <subcellularLocation>
        <location evidence="3">Chromosome</location>
    </subcellularLocation>
    <subcellularLocation>
        <location evidence="2">Nucleus</location>
    </subcellularLocation>
</comment>
<dbReference type="GO" id="GO:0006302">
    <property type="term" value="P:double-strand break repair"/>
    <property type="evidence" value="ECO:0007669"/>
    <property type="project" value="InterPro"/>
</dbReference>
<dbReference type="Pfam" id="PF13476">
    <property type="entry name" value="AAA_23"/>
    <property type="match status" value="1"/>
</dbReference>
<evidence type="ECO:0000256" key="6">
    <source>
        <dbReference type="ARBA" id="ARBA00022723"/>
    </source>
</evidence>
<dbReference type="InterPro" id="IPR013134">
    <property type="entry name" value="Zn_hook_RAD50"/>
</dbReference>
<feature type="coiled-coil region" evidence="18">
    <location>
        <begin position="191"/>
        <end position="249"/>
    </location>
</feature>
<dbReference type="GO" id="GO:0003691">
    <property type="term" value="F:double-stranded telomeric DNA binding"/>
    <property type="evidence" value="ECO:0007669"/>
    <property type="project" value="TreeGrafter"/>
</dbReference>
<evidence type="ECO:0000256" key="9">
    <source>
        <dbReference type="ARBA" id="ARBA00022801"/>
    </source>
</evidence>
<gene>
    <name evidence="20" type="ORF">OFUS_LOCUS4341</name>
</gene>
<feature type="coiled-coil region" evidence="18">
    <location>
        <begin position="707"/>
        <end position="790"/>
    </location>
</feature>
<evidence type="ECO:0000313" key="21">
    <source>
        <dbReference type="Proteomes" id="UP000749559"/>
    </source>
</evidence>
<evidence type="ECO:0000256" key="11">
    <source>
        <dbReference type="ARBA" id="ARBA00022840"/>
    </source>
</evidence>
<organism evidence="20 21">
    <name type="scientific">Owenia fusiformis</name>
    <name type="common">Polychaete worm</name>
    <dbReference type="NCBI Taxonomy" id="6347"/>
    <lineage>
        <taxon>Eukaryota</taxon>
        <taxon>Metazoa</taxon>
        <taxon>Spiralia</taxon>
        <taxon>Lophotrochozoa</taxon>
        <taxon>Annelida</taxon>
        <taxon>Polychaeta</taxon>
        <taxon>Sedentaria</taxon>
        <taxon>Canalipalpata</taxon>
        <taxon>Sabellida</taxon>
        <taxon>Oweniida</taxon>
        <taxon>Oweniidae</taxon>
        <taxon>Owenia</taxon>
    </lineage>
</organism>
<dbReference type="InterPro" id="IPR004584">
    <property type="entry name" value="Rad50_eukaryotes"/>
</dbReference>
<keyword evidence="21" id="KW-1185">Reference proteome</keyword>
<evidence type="ECO:0000256" key="7">
    <source>
        <dbReference type="ARBA" id="ARBA00022741"/>
    </source>
</evidence>
<keyword evidence="8" id="KW-0227">DNA damage</keyword>
<dbReference type="GO" id="GO:0030870">
    <property type="term" value="C:Mre11 complex"/>
    <property type="evidence" value="ECO:0007669"/>
    <property type="project" value="InterPro"/>
</dbReference>
<keyword evidence="12" id="KW-0460">Magnesium</keyword>
<comment type="similarity">
    <text evidence="4">Belongs to the SMC family. RAD50 subfamily.</text>
</comment>
<name>A0A8J1TI05_OWEFU</name>
<dbReference type="InterPro" id="IPR038729">
    <property type="entry name" value="Rad50/SbcC_AAA"/>
</dbReference>
<evidence type="ECO:0000256" key="1">
    <source>
        <dbReference type="ARBA" id="ARBA00001947"/>
    </source>
</evidence>
<comment type="cofactor">
    <cofactor evidence="1">
        <name>Zn(2+)</name>
        <dbReference type="ChEBI" id="CHEBI:29105"/>
    </cofactor>
</comment>
<feature type="coiled-coil region" evidence="18">
    <location>
        <begin position="594"/>
        <end position="669"/>
    </location>
</feature>
<evidence type="ECO:0000256" key="2">
    <source>
        <dbReference type="ARBA" id="ARBA00004123"/>
    </source>
</evidence>
<evidence type="ECO:0000256" key="15">
    <source>
        <dbReference type="ARBA" id="ARBA00023242"/>
    </source>
</evidence>
<keyword evidence="7" id="KW-0547">Nucleotide-binding</keyword>
<dbReference type="GO" id="GO:0043047">
    <property type="term" value="F:single-stranded telomeric DNA binding"/>
    <property type="evidence" value="ECO:0007669"/>
    <property type="project" value="TreeGrafter"/>
</dbReference>
<evidence type="ECO:0000256" key="5">
    <source>
        <dbReference type="ARBA" id="ARBA00022454"/>
    </source>
</evidence>
<keyword evidence="11" id="KW-0067">ATP-binding</keyword>
<dbReference type="Proteomes" id="UP000749559">
    <property type="component" value="Unassembled WGS sequence"/>
</dbReference>
<comment type="catalytic activity">
    <reaction evidence="17">
        <text>ATP + H2O = ADP + phosphate + H(+)</text>
        <dbReference type="Rhea" id="RHEA:13065"/>
        <dbReference type="ChEBI" id="CHEBI:15377"/>
        <dbReference type="ChEBI" id="CHEBI:15378"/>
        <dbReference type="ChEBI" id="CHEBI:30616"/>
        <dbReference type="ChEBI" id="CHEBI:43474"/>
        <dbReference type="ChEBI" id="CHEBI:456216"/>
    </reaction>
</comment>
<keyword evidence="15" id="KW-0539">Nucleus</keyword>